<dbReference type="InterPro" id="IPR000276">
    <property type="entry name" value="GPCR_Rhodpsn"/>
</dbReference>
<evidence type="ECO:0000256" key="2">
    <source>
        <dbReference type="ARBA" id="ARBA00022692"/>
    </source>
</evidence>
<dbReference type="Pfam" id="PF00001">
    <property type="entry name" value="7tm_1"/>
    <property type="match status" value="1"/>
</dbReference>
<evidence type="ECO:0000256" key="3">
    <source>
        <dbReference type="ARBA" id="ARBA00022989"/>
    </source>
</evidence>
<reference evidence="10 11" key="1">
    <citation type="journal article" date="2016" name="Nat. Commun.">
        <title>Extremotolerant tardigrade genome and improved radiotolerance of human cultured cells by tardigrade-unique protein.</title>
        <authorList>
            <person name="Hashimoto T."/>
            <person name="Horikawa D.D."/>
            <person name="Saito Y."/>
            <person name="Kuwahara H."/>
            <person name="Kozuka-Hata H."/>
            <person name="Shin-I T."/>
            <person name="Minakuchi Y."/>
            <person name="Ohishi K."/>
            <person name="Motoyama A."/>
            <person name="Aizu T."/>
            <person name="Enomoto A."/>
            <person name="Kondo K."/>
            <person name="Tanaka S."/>
            <person name="Hara Y."/>
            <person name="Koshikawa S."/>
            <person name="Sagara H."/>
            <person name="Miura T."/>
            <person name="Yokobori S."/>
            <person name="Miyagawa K."/>
            <person name="Suzuki Y."/>
            <person name="Kubo T."/>
            <person name="Oyama M."/>
            <person name="Kohara Y."/>
            <person name="Fujiyama A."/>
            <person name="Arakawa K."/>
            <person name="Katayama T."/>
            <person name="Toyoda A."/>
            <person name="Kunieda T."/>
        </authorList>
    </citation>
    <scope>NUCLEOTIDE SEQUENCE [LARGE SCALE GENOMIC DNA]</scope>
    <source>
        <strain evidence="10 11">YOKOZUNA-1</strain>
    </source>
</reference>
<evidence type="ECO:0000256" key="7">
    <source>
        <dbReference type="ARBA" id="ARBA00023224"/>
    </source>
</evidence>
<keyword evidence="6" id="KW-0675">Receptor</keyword>
<comment type="subcellular location">
    <subcellularLocation>
        <location evidence="1">Membrane</location>
        <topology evidence="1">Multi-pass membrane protein</topology>
    </subcellularLocation>
</comment>
<evidence type="ECO:0000256" key="5">
    <source>
        <dbReference type="ARBA" id="ARBA00023136"/>
    </source>
</evidence>
<comment type="caution">
    <text evidence="10">The sequence shown here is derived from an EMBL/GenBank/DDBJ whole genome shotgun (WGS) entry which is preliminary data.</text>
</comment>
<dbReference type="Proteomes" id="UP000186922">
    <property type="component" value="Unassembled WGS sequence"/>
</dbReference>
<evidence type="ECO:0000313" key="10">
    <source>
        <dbReference type="EMBL" id="GAV01887.1"/>
    </source>
</evidence>
<evidence type="ECO:0000256" key="1">
    <source>
        <dbReference type="ARBA" id="ARBA00004141"/>
    </source>
</evidence>
<gene>
    <name evidence="10" type="primary">RvY_12526-1</name>
    <name evidence="10" type="synonym">RvY_12526.1</name>
    <name evidence="10" type="ORF">RvY_12526</name>
</gene>
<keyword evidence="7" id="KW-0807">Transducer</keyword>
<dbReference type="PANTHER" id="PTHR24243:SF208">
    <property type="entry name" value="PYROKININ-1 RECEPTOR"/>
    <property type="match status" value="1"/>
</dbReference>
<feature type="transmembrane region" description="Helical" evidence="8">
    <location>
        <begin position="159"/>
        <end position="185"/>
    </location>
</feature>
<feature type="domain" description="G-protein coupled receptors family 1 profile" evidence="9">
    <location>
        <begin position="60"/>
        <end position="355"/>
    </location>
</feature>
<keyword evidence="2 8" id="KW-0812">Transmembrane</keyword>
<feature type="transmembrane region" description="Helical" evidence="8">
    <location>
        <begin position="78"/>
        <end position="98"/>
    </location>
</feature>
<keyword evidence="11" id="KW-1185">Reference proteome</keyword>
<evidence type="ECO:0000313" key="11">
    <source>
        <dbReference type="Proteomes" id="UP000186922"/>
    </source>
</evidence>
<feature type="transmembrane region" description="Helical" evidence="8">
    <location>
        <begin position="47"/>
        <end position="66"/>
    </location>
</feature>
<dbReference type="GO" id="GO:0004930">
    <property type="term" value="F:G protein-coupled receptor activity"/>
    <property type="evidence" value="ECO:0007669"/>
    <property type="project" value="UniProtKB-KW"/>
</dbReference>
<evidence type="ECO:0000256" key="4">
    <source>
        <dbReference type="ARBA" id="ARBA00023040"/>
    </source>
</evidence>
<dbReference type="PROSITE" id="PS50262">
    <property type="entry name" value="G_PROTEIN_RECEP_F1_2"/>
    <property type="match status" value="1"/>
</dbReference>
<feature type="transmembrane region" description="Helical" evidence="8">
    <location>
        <begin position="205"/>
        <end position="230"/>
    </location>
</feature>
<name>A0A1D1VJU8_RAMVA</name>
<feature type="transmembrane region" description="Helical" evidence="8">
    <location>
        <begin position="342"/>
        <end position="360"/>
    </location>
</feature>
<evidence type="ECO:0000256" key="8">
    <source>
        <dbReference type="SAM" id="Phobius"/>
    </source>
</evidence>
<dbReference type="Gene3D" id="1.20.1070.10">
    <property type="entry name" value="Rhodopsin 7-helix transmembrane proteins"/>
    <property type="match status" value="1"/>
</dbReference>
<feature type="transmembrane region" description="Helical" evidence="8">
    <location>
        <begin position="302"/>
        <end position="322"/>
    </location>
</feature>
<dbReference type="CDD" id="cd00637">
    <property type="entry name" value="7tm_classA_rhodopsin-like"/>
    <property type="match status" value="1"/>
</dbReference>
<dbReference type="PANTHER" id="PTHR24243">
    <property type="entry name" value="G-PROTEIN COUPLED RECEPTOR"/>
    <property type="match status" value="1"/>
</dbReference>
<dbReference type="EMBL" id="BDGG01000007">
    <property type="protein sequence ID" value="GAV01887.1"/>
    <property type="molecule type" value="Genomic_DNA"/>
</dbReference>
<evidence type="ECO:0000256" key="6">
    <source>
        <dbReference type="ARBA" id="ARBA00023170"/>
    </source>
</evidence>
<organism evidence="10 11">
    <name type="scientific">Ramazzottius varieornatus</name>
    <name type="common">Water bear</name>
    <name type="synonym">Tardigrade</name>
    <dbReference type="NCBI Taxonomy" id="947166"/>
    <lineage>
        <taxon>Eukaryota</taxon>
        <taxon>Metazoa</taxon>
        <taxon>Ecdysozoa</taxon>
        <taxon>Tardigrada</taxon>
        <taxon>Eutardigrada</taxon>
        <taxon>Parachela</taxon>
        <taxon>Hypsibioidea</taxon>
        <taxon>Ramazzottiidae</taxon>
        <taxon>Ramazzottius</taxon>
    </lineage>
</organism>
<dbReference type="GO" id="GO:0016020">
    <property type="term" value="C:membrane"/>
    <property type="evidence" value="ECO:0007669"/>
    <property type="project" value="UniProtKB-SubCell"/>
</dbReference>
<proteinExistence type="predicted"/>
<dbReference type="STRING" id="947166.A0A1D1VJU8"/>
<accession>A0A1D1VJU8</accession>
<sequence length="400" mass="44291">MSYNNSSNDRFWNESLSTLCIAFSSPNLSESAIATLDVLRPTWSLSASIALLATVAGGILNTALLTVHAYQRTLLNPFAVYIINLLLVDVVLAVVHGPLNVLEKYFLNWTFGQEACHFYNYLGFTFPSLVIFAHFLIAVNRVWAVTFPFSYRTQHTTKLAVTFCTTTWVVVNLCTIPTAILVSVVRPSSDDNLTLDCTIEPAKAGSWSLILEVVLYDVPLLAIILLYPFVCYKSFFSKRRQQIRPHSVNTGARSRLATNGSTAWGGVHVSGSGPVSGNEGRAVAEKRLRVCGRTLNGSPSAFLTLTLMTLSVVVCLIPNEVYYTWQMMTDSDLMEVYLVVDAMQRLTTVFDPVLIVLGNTELRKMVSSRLPFCRSAFNRRCDTAYPSVFPAGNRKNEPPG</sequence>
<keyword evidence="3 8" id="KW-1133">Transmembrane helix</keyword>
<dbReference type="SUPFAM" id="SSF81321">
    <property type="entry name" value="Family A G protein-coupled receptor-like"/>
    <property type="match status" value="1"/>
</dbReference>
<evidence type="ECO:0000259" key="9">
    <source>
        <dbReference type="PROSITE" id="PS50262"/>
    </source>
</evidence>
<protein>
    <recommendedName>
        <fullName evidence="9">G-protein coupled receptors family 1 profile domain-containing protein</fullName>
    </recommendedName>
</protein>
<dbReference type="AlphaFoldDB" id="A0A1D1VJU8"/>
<keyword evidence="4" id="KW-0297">G-protein coupled receptor</keyword>
<keyword evidence="5 8" id="KW-0472">Membrane</keyword>
<dbReference type="PRINTS" id="PR00237">
    <property type="entry name" value="GPCRRHODOPSN"/>
</dbReference>
<dbReference type="InterPro" id="IPR017452">
    <property type="entry name" value="GPCR_Rhodpsn_7TM"/>
</dbReference>
<feature type="transmembrane region" description="Helical" evidence="8">
    <location>
        <begin position="118"/>
        <end position="139"/>
    </location>
</feature>